<evidence type="ECO:0000313" key="3">
    <source>
        <dbReference type="EMBL" id="KAK7267424.1"/>
    </source>
</evidence>
<dbReference type="InterPro" id="IPR036936">
    <property type="entry name" value="CRIB_dom_sf"/>
</dbReference>
<organism evidence="3 4">
    <name type="scientific">Crotalaria pallida</name>
    <name type="common">Smooth rattlebox</name>
    <name type="synonym">Crotalaria striata</name>
    <dbReference type="NCBI Taxonomy" id="3830"/>
    <lineage>
        <taxon>Eukaryota</taxon>
        <taxon>Viridiplantae</taxon>
        <taxon>Streptophyta</taxon>
        <taxon>Embryophyta</taxon>
        <taxon>Tracheophyta</taxon>
        <taxon>Spermatophyta</taxon>
        <taxon>Magnoliopsida</taxon>
        <taxon>eudicotyledons</taxon>
        <taxon>Gunneridae</taxon>
        <taxon>Pentapetalae</taxon>
        <taxon>rosids</taxon>
        <taxon>fabids</taxon>
        <taxon>Fabales</taxon>
        <taxon>Fabaceae</taxon>
        <taxon>Papilionoideae</taxon>
        <taxon>50 kb inversion clade</taxon>
        <taxon>genistoids sensu lato</taxon>
        <taxon>core genistoids</taxon>
        <taxon>Crotalarieae</taxon>
        <taxon>Crotalaria</taxon>
    </lineage>
</organism>
<dbReference type="PROSITE" id="PS50108">
    <property type="entry name" value="CRIB"/>
    <property type="match status" value="1"/>
</dbReference>
<feature type="region of interest" description="Disordered" evidence="1">
    <location>
        <begin position="87"/>
        <end position="224"/>
    </location>
</feature>
<evidence type="ECO:0000259" key="2">
    <source>
        <dbReference type="PROSITE" id="PS50108"/>
    </source>
</evidence>
<reference evidence="3 4" key="1">
    <citation type="submission" date="2024-01" db="EMBL/GenBank/DDBJ databases">
        <title>The genomes of 5 underutilized Papilionoideae crops provide insights into root nodulation and disease resistanc.</title>
        <authorList>
            <person name="Yuan L."/>
        </authorList>
    </citation>
    <scope>NUCLEOTIDE SEQUENCE [LARGE SCALE GENOMIC DNA]</scope>
    <source>
        <strain evidence="3">ZHUSHIDOU_FW_LH</strain>
        <tissue evidence="3">Leaf</tissue>
    </source>
</reference>
<sequence length="224" mass="24505">MSSSKVKGLLRGLRYISQIFDNEKEQEIQIGNPTDVKHVAHIGWDGPSVNSPSWMNEFKTSPGFASAPLSQIGDVPTIVQDNSVQWVSEDSRRGSRHGKGRALPELPKGSRRQSTSNITDSPTKEKSDKSRQRKSNKPKEIIQLDSLAGDGSPARSLPDIPKTSRRKKSKDNSNNGGGSTSRLRTKDQSSDSGSPSGSVSRSRNKQRSLEDDEQYERGVTTGLS</sequence>
<comment type="caution">
    <text evidence="3">The sequence shown here is derived from an EMBL/GenBank/DDBJ whole genome shotgun (WGS) entry which is preliminary data.</text>
</comment>
<dbReference type="Proteomes" id="UP001372338">
    <property type="component" value="Unassembled WGS sequence"/>
</dbReference>
<dbReference type="SMART" id="SM00285">
    <property type="entry name" value="PBD"/>
    <property type="match status" value="1"/>
</dbReference>
<dbReference type="Gene3D" id="3.90.810.10">
    <property type="entry name" value="CRIB domain"/>
    <property type="match status" value="1"/>
</dbReference>
<protein>
    <recommendedName>
        <fullName evidence="2">CRIB domain-containing protein</fullName>
    </recommendedName>
</protein>
<feature type="domain" description="CRIB" evidence="2">
    <location>
        <begin position="30"/>
        <end position="43"/>
    </location>
</feature>
<gene>
    <name evidence="3" type="ORF">RIF29_20098</name>
</gene>
<dbReference type="PANTHER" id="PTHR46325">
    <property type="entry name" value="CRIB DOMAIN-CONTAINING PROTEIN RIC8"/>
    <property type="match status" value="1"/>
</dbReference>
<proteinExistence type="predicted"/>
<keyword evidence="4" id="KW-1185">Reference proteome</keyword>
<dbReference type="EMBL" id="JAYWIO010000004">
    <property type="protein sequence ID" value="KAK7267424.1"/>
    <property type="molecule type" value="Genomic_DNA"/>
</dbReference>
<evidence type="ECO:0000313" key="4">
    <source>
        <dbReference type="Proteomes" id="UP001372338"/>
    </source>
</evidence>
<dbReference type="InterPro" id="IPR000095">
    <property type="entry name" value="CRIB_dom"/>
</dbReference>
<dbReference type="FunFam" id="3.90.810.10:FF:000029">
    <property type="entry name" value="Elongation factor Ts, mitochondrial"/>
    <property type="match status" value="1"/>
</dbReference>
<evidence type="ECO:0000256" key="1">
    <source>
        <dbReference type="SAM" id="MobiDB-lite"/>
    </source>
</evidence>
<dbReference type="AlphaFoldDB" id="A0AAN9F2B7"/>
<feature type="compositionally biased region" description="Low complexity" evidence="1">
    <location>
        <begin position="190"/>
        <end position="201"/>
    </location>
</feature>
<feature type="compositionally biased region" description="Polar residues" evidence="1">
    <location>
        <begin position="112"/>
        <end position="121"/>
    </location>
</feature>
<dbReference type="Pfam" id="PF00786">
    <property type="entry name" value="PBD"/>
    <property type="match status" value="1"/>
</dbReference>
<dbReference type="CDD" id="cd00132">
    <property type="entry name" value="CRIB"/>
    <property type="match status" value="1"/>
</dbReference>
<dbReference type="PANTHER" id="PTHR46325:SF39">
    <property type="entry name" value="CRIB DOMAIN-CONTAINING PROTEIN RIC8"/>
    <property type="match status" value="1"/>
</dbReference>
<accession>A0AAN9F2B7</accession>
<name>A0AAN9F2B7_CROPI</name>